<gene>
    <name evidence="2" type="ORF">DFR76_102842</name>
</gene>
<reference evidence="2 3" key="1">
    <citation type="submission" date="2018-07" db="EMBL/GenBank/DDBJ databases">
        <title>Genomic Encyclopedia of Type Strains, Phase IV (KMG-IV): sequencing the most valuable type-strain genomes for metagenomic binning, comparative biology and taxonomic classification.</title>
        <authorList>
            <person name="Goeker M."/>
        </authorList>
    </citation>
    <scope>NUCLEOTIDE SEQUENCE [LARGE SCALE GENOMIC DNA]</scope>
    <source>
        <strain evidence="2 3">DSM 44290</strain>
    </source>
</reference>
<dbReference type="EMBL" id="QQBC01000002">
    <property type="protein sequence ID" value="RDI68441.1"/>
    <property type="molecule type" value="Genomic_DNA"/>
</dbReference>
<evidence type="ECO:0000313" key="3">
    <source>
        <dbReference type="Proteomes" id="UP000254869"/>
    </source>
</evidence>
<evidence type="ECO:0000256" key="1">
    <source>
        <dbReference type="SAM" id="MobiDB-lite"/>
    </source>
</evidence>
<protein>
    <recommendedName>
        <fullName evidence="4">DUF2262 domain-containing protein</fullName>
    </recommendedName>
</protein>
<evidence type="ECO:0008006" key="4">
    <source>
        <dbReference type="Google" id="ProtNLM"/>
    </source>
</evidence>
<feature type="region of interest" description="Disordered" evidence="1">
    <location>
        <begin position="1"/>
        <end position="34"/>
    </location>
</feature>
<accession>A0A370IE86</accession>
<name>A0A370IE86_9NOCA</name>
<dbReference type="STRING" id="1210086.GCA_001613105_01418"/>
<evidence type="ECO:0000313" key="2">
    <source>
        <dbReference type="EMBL" id="RDI68441.1"/>
    </source>
</evidence>
<organism evidence="2 3">
    <name type="scientific">Nocardia pseudobrasiliensis</name>
    <dbReference type="NCBI Taxonomy" id="45979"/>
    <lineage>
        <taxon>Bacteria</taxon>
        <taxon>Bacillati</taxon>
        <taxon>Actinomycetota</taxon>
        <taxon>Actinomycetes</taxon>
        <taxon>Mycobacteriales</taxon>
        <taxon>Nocardiaceae</taxon>
        <taxon>Nocardia</taxon>
    </lineage>
</organism>
<keyword evidence="3" id="KW-1185">Reference proteome</keyword>
<dbReference type="AlphaFoldDB" id="A0A370IE86"/>
<sequence>MTVWEKGGGKYSVRDDAKSTGGPTAEYTGPFSKSPDTKIRLGDIWCRIGPPLTDDVGRSRTRSVSDLVLECAGRYMVNCRADLTNPEEAAQTSDLIRHGEDRLINFNDFDFEPGSGSAYQWVDIKIFNILDNAVDDRAIVQAIISAPEFQENYQDDGREITVHDPFLIEYFTPNIYLPTDADAIEQLLTEWTARCGTLPNLLKMELESSIISRIRSASSRYILGELEQSARCWFMDDSETYHEFLLIDRSAGEVALILASDD</sequence>
<comment type="caution">
    <text evidence="2">The sequence shown here is derived from an EMBL/GenBank/DDBJ whole genome shotgun (WGS) entry which is preliminary data.</text>
</comment>
<proteinExistence type="predicted"/>
<dbReference type="Proteomes" id="UP000254869">
    <property type="component" value="Unassembled WGS sequence"/>
</dbReference>